<dbReference type="EMBL" id="JBHLTR010000013">
    <property type="protein sequence ID" value="MFC0559461.1"/>
    <property type="molecule type" value="Genomic_DNA"/>
</dbReference>
<comment type="similarity">
    <text evidence="8">Belongs to the TRAP transporter small permease family.</text>
</comment>
<keyword evidence="3" id="KW-1003">Cell membrane</keyword>
<evidence type="ECO:0000256" key="8">
    <source>
        <dbReference type="ARBA" id="ARBA00038436"/>
    </source>
</evidence>
<evidence type="ECO:0000313" key="11">
    <source>
        <dbReference type="EMBL" id="MFC0559461.1"/>
    </source>
</evidence>
<comment type="subcellular location">
    <subcellularLocation>
        <location evidence="1">Cell inner membrane</location>
        <topology evidence="1">Multi-pass membrane protein</topology>
    </subcellularLocation>
</comment>
<reference evidence="11 12" key="1">
    <citation type="submission" date="2024-09" db="EMBL/GenBank/DDBJ databases">
        <authorList>
            <person name="Sun Q."/>
            <person name="Mori K."/>
        </authorList>
    </citation>
    <scope>NUCLEOTIDE SEQUENCE [LARGE SCALE GENOMIC DNA]</scope>
    <source>
        <strain evidence="11 12">NCAIM B.02301</strain>
    </source>
</reference>
<evidence type="ECO:0000313" key="12">
    <source>
        <dbReference type="Proteomes" id="UP001589833"/>
    </source>
</evidence>
<dbReference type="Pfam" id="PF04290">
    <property type="entry name" value="DctQ"/>
    <property type="match status" value="1"/>
</dbReference>
<sequence length="163" mass="18997">MTLTNIFEKLSDYVFKIEKWIVMTLIIAMFVSLTAGVFFRYYLNSPLFWSDEFAIFTLVWLTFLGGSMSIKRQQTAAVTILVDKLNEKLRKLVASIGFFIVFLFCLFIVYYSFIWLSSPNIVLQKSNSMQIPMIYPYLSVPLGFFFMSIHSLHLFLLSLKETS</sequence>
<dbReference type="Proteomes" id="UP001589833">
    <property type="component" value="Unassembled WGS sequence"/>
</dbReference>
<evidence type="ECO:0000256" key="6">
    <source>
        <dbReference type="ARBA" id="ARBA00022989"/>
    </source>
</evidence>
<evidence type="ECO:0000256" key="2">
    <source>
        <dbReference type="ARBA" id="ARBA00022448"/>
    </source>
</evidence>
<dbReference type="PANTHER" id="PTHR35011:SF2">
    <property type="entry name" value="2,3-DIKETO-L-GULONATE TRAP TRANSPORTER SMALL PERMEASE PROTEIN YIAM"/>
    <property type="match status" value="1"/>
</dbReference>
<keyword evidence="5 9" id="KW-0812">Transmembrane</keyword>
<proteinExistence type="inferred from homology"/>
<gene>
    <name evidence="11" type="ORF">ACFFH4_10410</name>
</gene>
<dbReference type="InterPro" id="IPR055348">
    <property type="entry name" value="DctQ"/>
</dbReference>
<feature type="transmembrane region" description="Helical" evidence="9">
    <location>
        <begin position="92"/>
        <end position="114"/>
    </location>
</feature>
<feature type="transmembrane region" description="Helical" evidence="9">
    <location>
        <begin position="53"/>
        <end position="71"/>
    </location>
</feature>
<evidence type="ECO:0000256" key="7">
    <source>
        <dbReference type="ARBA" id="ARBA00023136"/>
    </source>
</evidence>
<protein>
    <submittedName>
        <fullName evidence="11">TRAP transporter small permease</fullName>
    </submittedName>
</protein>
<evidence type="ECO:0000256" key="5">
    <source>
        <dbReference type="ARBA" id="ARBA00022692"/>
    </source>
</evidence>
<feature type="transmembrane region" description="Helical" evidence="9">
    <location>
        <begin position="20"/>
        <end position="41"/>
    </location>
</feature>
<dbReference type="RefSeq" id="WP_273841557.1">
    <property type="nucleotide sequence ID" value="NZ_JAQQWT010000004.1"/>
</dbReference>
<evidence type="ECO:0000256" key="4">
    <source>
        <dbReference type="ARBA" id="ARBA00022519"/>
    </source>
</evidence>
<feature type="transmembrane region" description="Helical" evidence="9">
    <location>
        <begin position="134"/>
        <end position="157"/>
    </location>
</feature>
<dbReference type="PANTHER" id="PTHR35011">
    <property type="entry name" value="2,3-DIKETO-L-GULONATE TRAP TRANSPORTER SMALL PERMEASE PROTEIN YIAM"/>
    <property type="match status" value="1"/>
</dbReference>
<keyword evidence="2" id="KW-0813">Transport</keyword>
<organism evidence="11 12">
    <name type="scientific">Halalkalibacter alkalisediminis</name>
    <dbReference type="NCBI Taxonomy" id="935616"/>
    <lineage>
        <taxon>Bacteria</taxon>
        <taxon>Bacillati</taxon>
        <taxon>Bacillota</taxon>
        <taxon>Bacilli</taxon>
        <taxon>Bacillales</taxon>
        <taxon>Bacillaceae</taxon>
        <taxon>Halalkalibacter</taxon>
    </lineage>
</organism>
<accession>A0ABV6NFP2</accession>
<feature type="domain" description="Tripartite ATP-independent periplasmic transporters DctQ component" evidence="10">
    <location>
        <begin position="29"/>
        <end position="158"/>
    </location>
</feature>
<keyword evidence="4" id="KW-0997">Cell inner membrane</keyword>
<evidence type="ECO:0000256" key="3">
    <source>
        <dbReference type="ARBA" id="ARBA00022475"/>
    </source>
</evidence>
<dbReference type="InterPro" id="IPR007387">
    <property type="entry name" value="TRAP_DctQ"/>
</dbReference>
<comment type="caution">
    <text evidence="11">The sequence shown here is derived from an EMBL/GenBank/DDBJ whole genome shotgun (WGS) entry which is preliminary data.</text>
</comment>
<evidence type="ECO:0000256" key="9">
    <source>
        <dbReference type="SAM" id="Phobius"/>
    </source>
</evidence>
<evidence type="ECO:0000256" key="1">
    <source>
        <dbReference type="ARBA" id="ARBA00004429"/>
    </source>
</evidence>
<keyword evidence="6 9" id="KW-1133">Transmembrane helix</keyword>
<evidence type="ECO:0000259" key="10">
    <source>
        <dbReference type="Pfam" id="PF04290"/>
    </source>
</evidence>
<name>A0ABV6NFP2_9BACI</name>
<keyword evidence="12" id="KW-1185">Reference proteome</keyword>
<keyword evidence="7 9" id="KW-0472">Membrane</keyword>